<dbReference type="NCBIfam" id="TIGR00751">
    <property type="entry name" value="menA"/>
    <property type="match status" value="1"/>
</dbReference>
<dbReference type="HAMAP" id="MF_01937">
    <property type="entry name" value="MenA_1"/>
    <property type="match status" value="1"/>
</dbReference>
<keyword evidence="3 8" id="KW-1003">Cell membrane</keyword>
<comment type="function">
    <text evidence="8">Conversion of 1,4-dihydroxy-2-naphthoate (DHNA) to demethylmenaquinone (DMK).</text>
</comment>
<dbReference type="AlphaFoldDB" id="A0A948RVK0"/>
<dbReference type="CDD" id="cd13962">
    <property type="entry name" value="PT_UbiA_UBIAD1"/>
    <property type="match status" value="1"/>
</dbReference>
<evidence type="ECO:0000256" key="9">
    <source>
        <dbReference type="NCBIfam" id="TIGR00751"/>
    </source>
</evidence>
<reference evidence="10" key="1">
    <citation type="submission" date="2021-05" db="EMBL/GenBank/DDBJ databases">
        <title>Energy efficiency and biological interactions define the core microbiome of deep oligotrophic groundwater.</title>
        <authorList>
            <person name="Mehrshad M."/>
            <person name="Lopez-Fernandez M."/>
            <person name="Bell E."/>
            <person name="Bernier-Latmani R."/>
            <person name="Bertilsson S."/>
            <person name="Dopson M."/>
        </authorList>
    </citation>
    <scope>NUCLEOTIDE SEQUENCE</scope>
    <source>
        <strain evidence="10">Modern_marine.mb.64</strain>
    </source>
</reference>
<accession>A0A948RVK0</accession>
<evidence type="ECO:0000256" key="2">
    <source>
        <dbReference type="ARBA" id="ARBA00022428"/>
    </source>
</evidence>
<feature type="transmembrane region" description="Helical" evidence="8">
    <location>
        <begin position="254"/>
        <end position="273"/>
    </location>
</feature>
<dbReference type="GO" id="GO:0009234">
    <property type="term" value="P:menaquinone biosynthetic process"/>
    <property type="evidence" value="ECO:0007669"/>
    <property type="project" value="UniProtKB-UniRule"/>
</dbReference>
<evidence type="ECO:0000256" key="6">
    <source>
        <dbReference type="ARBA" id="ARBA00022989"/>
    </source>
</evidence>
<keyword evidence="4 8" id="KW-0808">Transferase</keyword>
<comment type="similarity">
    <text evidence="8">Belongs to the MenA family. Type 1 subfamily.</text>
</comment>
<evidence type="ECO:0000256" key="5">
    <source>
        <dbReference type="ARBA" id="ARBA00022692"/>
    </source>
</evidence>
<comment type="subcellular location">
    <subcellularLocation>
        <location evidence="8">Cell membrane</location>
        <topology evidence="8">Multi-pass membrane protein</topology>
    </subcellularLocation>
    <subcellularLocation>
        <location evidence="1">Membrane</location>
        <topology evidence="1">Multi-pass membrane protein</topology>
    </subcellularLocation>
</comment>
<keyword evidence="2 8" id="KW-0474">Menaquinone biosynthesis</keyword>
<evidence type="ECO:0000256" key="7">
    <source>
        <dbReference type="ARBA" id="ARBA00023136"/>
    </source>
</evidence>
<dbReference type="Proteomes" id="UP000777784">
    <property type="component" value="Unassembled WGS sequence"/>
</dbReference>
<keyword evidence="5 8" id="KW-0812">Transmembrane</keyword>
<dbReference type="GO" id="GO:0005886">
    <property type="term" value="C:plasma membrane"/>
    <property type="evidence" value="ECO:0007669"/>
    <property type="project" value="UniProtKB-SubCell"/>
</dbReference>
<dbReference type="InterPro" id="IPR026046">
    <property type="entry name" value="UBIAD1"/>
</dbReference>
<dbReference type="EC" id="2.5.1.74" evidence="8 9"/>
<evidence type="ECO:0000256" key="8">
    <source>
        <dbReference type="HAMAP-Rule" id="MF_01937"/>
    </source>
</evidence>
<feature type="transmembrane region" description="Helical" evidence="8">
    <location>
        <begin position="50"/>
        <end position="71"/>
    </location>
</feature>
<dbReference type="EMBL" id="JAHJDP010000077">
    <property type="protein sequence ID" value="MBU2691818.1"/>
    <property type="molecule type" value="Genomic_DNA"/>
</dbReference>
<dbReference type="InterPro" id="IPR000537">
    <property type="entry name" value="UbiA_prenyltransferase"/>
</dbReference>
<keyword evidence="6 8" id="KW-1133">Transmembrane helix</keyword>
<comment type="pathway">
    <text evidence="8">Quinol/quinone metabolism; menaquinone biosynthesis; menaquinol from 1,4-dihydroxy-2-naphthoate: step 1/2.</text>
</comment>
<sequence length="307" mass="33533">MSNVPKTSLWGPGIGSLSVWWQAGRPFTLPASIVPILIGAALAYREGELIWVRFILALIASLLVQIGVNLVDEYSDHGRPAGALKHPAPYKVIFRRELTARAVRMGAIIVLAAATLIGVYLIAVTHWLLLPICLASLAAAYFYAGGPKPLGHRGFGIPLVFVFMGIVMVTAGYYIHSERWTLDALWASLPVACFVTAILVVNDLRDLDEDRAEGKMTPVTWWGRSFGRGLWLVLVVSGYLVVCGRALLDPAMRGLLLVLLSLPILFVAARPVFHGKERETLARGLRMTSLVHFVFGLLFAIGLIIGR</sequence>
<evidence type="ECO:0000256" key="3">
    <source>
        <dbReference type="ARBA" id="ARBA00022475"/>
    </source>
</evidence>
<feature type="transmembrane region" description="Helical" evidence="8">
    <location>
        <begin position="187"/>
        <end position="204"/>
    </location>
</feature>
<gene>
    <name evidence="8 10" type="primary">menA</name>
    <name evidence="10" type="ORF">KJ970_12930</name>
</gene>
<dbReference type="PIRSF" id="PIRSF005355">
    <property type="entry name" value="UBIAD1"/>
    <property type="match status" value="1"/>
</dbReference>
<dbReference type="Pfam" id="PF01040">
    <property type="entry name" value="UbiA"/>
    <property type="match status" value="1"/>
</dbReference>
<feature type="transmembrane region" description="Helical" evidence="8">
    <location>
        <begin position="225"/>
        <end position="248"/>
    </location>
</feature>
<feature type="transmembrane region" description="Helical" evidence="8">
    <location>
        <begin position="128"/>
        <end position="144"/>
    </location>
</feature>
<dbReference type="GO" id="GO:0042371">
    <property type="term" value="P:vitamin K biosynthetic process"/>
    <property type="evidence" value="ECO:0007669"/>
    <property type="project" value="TreeGrafter"/>
</dbReference>
<feature type="transmembrane region" description="Helical" evidence="8">
    <location>
        <begin position="156"/>
        <end position="175"/>
    </location>
</feature>
<keyword evidence="7 8" id="KW-0472">Membrane</keyword>
<protein>
    <recommendedName>
        <fullName evidence="8 9">1,4-dihydroxy-2-naphthoate octaprenyltransferase</fullName>
        <shortName evidence="8">DHNA-octaprenyltransferase</shortName>
        <ecNumber evidence="8 9">2.5.1.74</ecNumber>
    </recommendedName>
</protein>
<dbReference type="InterPro" id="IPR004657">
    <property type="entry name" value="MenA"/>
</dbReference>
<feature type="transmembrane region" description="Helical" evidence="8">
    <location>
        <begin position="285"/>
        <end position="305"/>
    </location>
</feature>
<evidence type="ECO:0000256" key="1">
    <source>
        <dbReference type="ARBA" id="ARBA00004141"/>
    </source>
</evidence>
<comment type="catalytic activity">
    <reaction evidence="8">
        <text>an all-trans-polyprenyl diphosphate + 1,4-dihydroxy-2-naphthoate + H(+) = a 2-demethylmenaquinol + CO2 + diphosphate</text>
        <dbReference type="Rhea" id="RHEA:26478"/>
        <dbReference type="Rhea" id="RHEA-COMP:9563"/>
        <dbReference type="Rhea" id="RHEA-COMP:9564"/>
        <dbReference type="ChEBI" id="CHEBI:11173"/>
        <dbReference type="ChEBI" id="CHEBI:15378"/>
        <dbReference type="ChEBI" id="CHEBI:16526"/>
        <dbReference type="ChEBI" id="CHEBI:33019"/>
        <dbReference type="ChEBI" id="CHEBI:55437"/>
        <dbReference type="ChEBI" id="CHEBI:58914"/>
        <dbReference type="EC" id="2.5.1.74"/>
    </reaction>
</comment>
<feature type="transmembrane region" description="Helical" evidence="8">
    <location>
        <begin position="27"/>
        <end position="44"/>
    </location>
</feature>
<dbReference type="GO" id="GO:0046428">
    <property type="term" value="F:1,4-dihydroxy-2-naphthoate polyprenyltransferase activity"/>
    <property type="evidence" value="ECO:0007669"/>
    <property type="project" value="UniProtKB-UniRule"/>
</dbReference>
<proteinExistence type="inferred from homology"/>
<organism evidence="10 11">
    <name type="scientific">Eiseniibacteriota bacterium</name>
    <dbReference type="NCBI Taxonomy" id="2212470"/>
    <lineage>
        <taxon>Bacteria</taxon>
        <taxon>Candidatus Eiseniibacteriota</taxon>
    </lineage>
</organism>
<evidence type="ECO:0000313" key="10">
    <source>
        <dbReference type="EMBL" id="MBU2691818.1"/>
    </source>
</evidence>
<evidence type="ECO:0000256" key="4">
    <source>
        <dbReference type="ARBA" id="ARBA00022679"/>
    </source>
</evidence>
<name>A0A948RVK0_UNCEI</name>
<dbReference type="PANTHER" id="PTHR13929:SF0">
    <property type="entry name" value="UBIA PRENYLTRANSFERASE DOMAIN-CONTAINING PROTEIN 1"/>
    <property type="match status" value="1"/>
</dbReference>
<feature type="transmembrane region" description="Helical" evidence="8">
    <location>
        <begin position="102"/>
        <end position="122"/>
    </location>
</feature>
<dbReference type="PANTHER" id="PTHR13929">
    <property type="entry name" value="1,4-DIHYDROXY-2-NAPHTHOATE OCTAPRENYLTRANSFERASE"/>
    <property type="match status" value="1"/>
</dbReference>
<comment type="caution">
    <text evidence="10">The sequence shown here is derived from an EMBL/GenBank/DDBJ whole genome shotgun (WGS) entry which is preliminary data.</text>
</comment>
<evidence type="ECO:0000313" key="11">
    <source>
        <dbReference type="Proteomes" id="UP000777784"/>
    </source>
</evidence>